<protein>
    <submittedName>
        <fullName evidence="2">Helix-turn-helix domain-containing protein</fullName>
    </submittedName>
</protein>
<evidence type="ECO:0000313" key="3">
    <source>
        <dbReference type="Proteomes" id="UP000464495"/>
    </source>
</evidence>
<feature type="domain" description="DUF6456" evidence="1">
    <location>
        <begin position="229"/>
        <end position="366"/>
    </location>
</feature>
<dbReference type="InterPro" id="IPR045599">
    <property type="entry name" value="DUF6456"/>
</dbReference>
<dbReference type="AlphaFoldDB" id="A0A6P1T9J7"/>
<dbReference type="EMBL" id="CP046620">
    <property type="protein sequence ID" value="QHQ37312.1"/>
    <property type="molecule type" value="Genomic_DNA"/>
</dbReference>
<gene>
    <name evidence="2" type="ORF">GO499_06880</name>
</gene>
<evidence type="ECO:0000313" key="2">
    <source>
        <dbReference type="EMBL" id="QHQ37312.1"/>
    </source>
</evidence>
<dbReference type="Proteomes" id="UP000464495">
    <property type="component" value="Chromosome"/>
</dbReference>
<accession>A0A6P1T9J7</accession>
<evidence type="ECO:0000259" key="1">
    <source>
        <dbReference type="Pfam" id="PF20057"/>
    </source>
</evidence>
<organism evidence="2 3">
    <name type="scientific">Algicella marina</name>
    <dbReference type="NCBI Taxonomy" id="2683284"/>
    <lineage>
        <taxon>Bacteria</taxon>
        <taxon>Pseudomonadati</taxon>
        <taxon>Pseudomonadota</taxon>
        <taxon>Alphaproteobacteria</taxon>
        <taxon>Rhodobacterales</taxon>
        <taxon>Paracoccaceae</taxon>
        <taxon>Algicella</taxon>
    </lineage>
</organism>
<reference evidence="2 3" key="1">
    <citation type="submission" date="2019-12" db="EMBL/GenBank/DDBJ databases">
        <title>Complete genome sequence of Algicella marina strain 9Alg 56(T) isolated from the red alga Tichocarpus crinitus.</title>
        <authorList>
            <person name="Kim S.-G."/>
            <person name="Nedashkovskaya O.I."/>
        </authorList>
    </citation>
    <scope>NUCLEOTIDE SEQUENCE [LARGE SCALE GENOMIC DNA]</scope>
    <source>
        <strain evidence="2 3">9Alg 56</strain>
    </source>
</reference>
<name>A0A6P1T9J7_9RHOB</name>
<proteinExistence type="predicted"/>
<sequence>MTSGSAKHSPCADSGRLITYLAHIVGRVPIRRLACAQGQHASTLLRQIRRVESRREDPLFDLALEQVGAALTISDIGAITPKEISVMVANAARCVEEKSDVVSKEAKRILRRLCEKNAFLVVSPEMEKAVILRETVPGRHTRIAVMDRDVAHQFALCDWVECKTKGRVLRYVITDAGRASLKRLLEEDRARQVHSVPGMAEQQTPFQAQHQEFGERHVPASHNSEARVVRFNLAESPLLVLGRKKDRTGAPYLSPELIEAGERFREDFELAQMGPRVAQNWEHFLTAESRPKGGAASRGPCEGPAAARDRFGEAMHALGSGLSDVAMRVCCFLEGLETAEKRLGWSARSGKVVLKIALQRLAVHYDIKPKTYHSRELG</sequence>
<dbReference type="KEGG" id="amaq:GO499_06880"/>
<keyword evidence="3" id="KW-1185">Reference proteome</keyword>
<dbReference type="Pfam" id="PF20057">
    <property type="entry name" value="DUF6456"/>
    <property type="match status" value="1"/>
</dbReference>